<dbReference type="VEuPathDB" id="FungiDB:ATCC64974_75480"/>
<dbReference type="SMART" id="SM00450">
    <property type="entry name" value="RHOD"/>
    <property type="match status" value="2"/>
</dbReference>
<dbReference type="VEuPathDB" id="FungiDB:ASPNIDRAFT2_1125612"/>
<dbReference type="SUPFAM" id="SSF52821">
    <property type="entry name" value="Rhodanese/Cell cycle control phosphatase"/>
    <property type="match status" value="2"/>
</dbReference>
<sequence>MNPFSSPLITPAEYHHNATTYNATGSRRIIPLAAYRPTLHSSFESFHLPGSKFFNLDQIRDTASPYPSMLPSPSLFAAGMTALGIRKDDILVIYDADEIGTYHAPRLAFMCELFGHKDVHILNNLRRYVRMGLPVGSGSEGIEVPVVGTGREQGDEYVVEEGDIDTGRVISFEDVKNSVLGKDQEKVRIIDARIPGRFQGVQPEMDPSLRSGHIPGAVNVPLARLLEDGDAVILATEKLRSVLMDAGALAEEDEGMLYILTCNSGVTAASLDLALSFVVTAVWWLWKHVLLACSRFTGLRNQMLDKIAARGSTPRDKITDYDSIISDPQAIRYVAEFMLQTGLLGQFSQVELGPDPDPDLGQEHVGLRAMGIGAEDTG</sequence>
<evidence type="ECO:0000256" key="2">
    <source>
        <dbReference type="ARBA" id="ARBA00022737"/>
    </source>
</evidence>
<keyword evidence="2" id="KW-0677">Repeat</keyword>
<dbReference type="Gene3D" id="3.40.250.10">
    <property type="entry name" value="Rhodanese-like domain"/>
    <property type="match status" value="2"/>
</dbReference>
<dbReference type="VEuPathDB" id="FungiDB:An03g05910"/>
<organism evidence="4 5">
    <name type="scientific">Aspergillus niger</name>
    <dbReference type="NCBI Taxonomy" id="5061"/>
    <lineage>
        <taxon>Eukaryota</taxon>
        <taxon>Fungi</taxon>
        <taxon>Dikarya</taxon>
        <taxon>Ascomycota</taxon>
        <taxon>Pezizomycotina</taxon>
        <taxon>Eurotiomycetes</taxon>
        <taxon>Eurotiomycetidae</taxon>
        <taxon>Eurotiales</taxon>
        <taxon>Aspergillaceae</taxon>
        <taxon>Aspergillus</taxon>
        <taxon>Aspergillus subgen. Circumdati</taxon>
    </lineage>
</organism>
<dbReference type="Pfam" id="PF00581">
    <property type="entry name" value="Rhodanese"/>
    <property type="match status" value="1"/>
</dbReference>
<dbReference type="PANTHER" id="PTHR11364">
    <property type="entry name" value="THIOSULFATE SULFERTANSFERASE"/>
    <property type="match status" value="1"/>
</dbReference>
<dbReference type="AlphaFoldDB" id="A0A505HR05"/>
<dbReference type="InterPro" id="IPR036873">
    <property type="entry name" value="Rhodanese-like_dom_sf"/>
</dbReference>
<dbReference type="VEuPathDB" id="FungiDB:M747DRAFT_255918"/>
<dbReference type="PROSITE" id="PS50206">
    <property type="entry name" value="RHODANESE_3"/>
    <property type="match status" value="2"/>
</dbReference>
<evidence type="ECO:0000259" key="3">
    <source>
        <dbReference type="PROSITE" id="PS50206"/>
    </source>
</evidence>
<feature type="domain" description="Rhodanese" evidence="3">
    <location>
        <begin position="43"/>
        <end position="137"/>
    </location>
</feature>
<dbReference type="GO" id="GO:0005739">
    <property type="term" value="C:mitochondrion"/>
    <property type="evidence" value="ECO:0007669"/>
    <property type="project" value="TreeGrafter"/>
</dbReference>
<proteinExistence type="predicted"/>
<gene>
    <name evidence="4" type="ORF">CAN33_0037130</name>
</gene>
<feature type="domain" description="Rhodanese" evidence="3">
    <location>
        <begin position="183"/>
        <end position="269"/>
    </location>
</feature>
<reference evidence="5" key="1">
    <citation type="submission" date="2018-10" db="EMBL/GenBank/DDBJ databases">
        <title>FDA dAtabase for Regulatory Grade micrObial Sequences (FDA-ARGOS): Supporting development and validation of Infectious Disease Dx tests.</title>
        <authorList>
            <person name="Kerrigan L."/>
            <person name="Tallon L."/>
            <person name="Sadzewicz L."/>
            <person name="Sengamalay N."/>
            <person name="Ott S."/>
            <person name="Godinez A."/>
            <person name="Nagaraj S."/>
            <person name="Vavikolanu K."/>
            <person name="Nadendla S."/>
            <person name="George J."/>
            <person name="Sichtig H."/>
        </authorList>
    </citation>
    <scope>NUCLEOTIDE SEQUENCE [LARGE SCALE GENOMIC DNA]</scope>
    <source>
        <strain evidence="5">FDAARGOS_311</strain>
    </source>
</reference>
<dbReference type="InterPro" id="IPR045078">
    <property type="entry name" value="TST/MPST-like"/>
</dbReference>
<name>A0A505HR05_ASPNG</name>
<dbReference type="InterPro" id="IPR001763">
    <property type="entry name" value="Rhodanese-like_dom"/>
</dbReference>
<evidence type="ECO:0000256" key="1">
    <source>
        <dbReference type="ARBA" id="ARBA00022679"/>
    </source>
</evidence>
<dbReference type="GO" id="GO:0004792">
    <property type="term" value="F:thiosulfate-cyanide sulfurtransferase activity"/>
    <property type="evidence" value="ECO:0007669"/>
    <property type="project" value="TreeGrafter"/>
</dbReference>
<keyword evidence="1" id="KW-0808">Transferase</keyword>
<dbReference type="CDD" id="cd01448">
    <property type="entry name" value="TST_Repeat_1"/>
    <property type="match status" value="1"/>
</dbReference>
<protein>
    <submittedName>
        <fullName evidence="4">Iron-containing alcohol dehydrogenase family protein</fullName>
    </submittedName>
</protein>
<evidence type="ECO:0000313" key="4">
    <source>
        <dbReference type="EMBL" id="TPR01004.1"/>
    </source>
</evidence>
<dbReference type="Proteomes" id="UP000197666">
    <property type="component" value="Unassembled WGS sequence"/>
</dbReference>
<evidence type="ECO:0000313" key="5">
    <source>
        <dbReference type="Proteomes" id="UP000197666"/>
    </source>
</evidence>
<dbReference type="PANTHER" id="PTHR11364:SF27">
    <property type="entry name" value="SULFURTRANSFERASE"/>
    <property type="match status" value="1"/>
</dbReference>
<accession>A0A505HR05</accession>
<dbReference type="EMBL" id="NKJJ02000013">
    <property type="protein sequence ID" value="TPR01004.1"/>
    <property type="molecule type" value="Genomic_DNA"/>
</dbReference>
<comment type="caution">
    <text evidence="4">The sequence shown here is derived from an EMBL/GenBank/DDBJ whole genome shotgun (WGS) entry which is preliminary data.</text>
</comment>